<keyword evidence="6" id="KW-0813">Transport</keyword>
<feature type="transmembrane region" description="Helical" evidence="8">
    <location>
        <begin position="49"/>
        <end position="70"/>
    </location>
</feature>
<keyword evidence="3" id="KW-0249">Electron transport</keyword>
<feature type="transmembrane region" description="Helical" evidence="8">
    <location>
        <begin position="209"/>
        <end position="237"/>
    </location>
</feature>
<dbReference type="GO" id="GO:0016491">
    <property type="term" value="F:oxidoreductase activity"/>
    <property type="evidence" value="ECO:0007669"/>
    <property type="project" value="UniProtKB-KW"/>
</dbReference>
<dbReference type="Pfam" id="PF01794">
    <property type="entry name" value="Ferric_reduct"/>
    <property type="match status" value="1"/>
</dbReference>
<feature type="domain" description="Ferric reductase NAD binding" evidence="11">
    <location>
        <begin position="417"/>
        <end position="583"/>
    </location>
</feature>
<sequence>MITSINDFTITNSGIFVILTVVQPTIYFYKVCHSGTIDDTYYHFISSSALIDMNLALTFIFMCHLLLSFIKKTILNFLSKLLIYKNGKIRIWGWRSIRFENTIGLHIFSAIWAILWSTVHSIAAYQTFYAFEKLDSGIPFKRDNVNTKNNGNESRLLGKRQFYYEYASIFRYALITGFVALGLLFLMFLTSLPIVRKRFYKFFYYTHHLFLVAVVVVLSLHVGGFSIWLATMILYAIDRSVRLFYYSKRPGPESVSIRRWSKNLCELRIPTEFLKLSSTNFAGKFINIQIPKISLLEWHSFNVGSNIRDGYIAVYIANKGKWTNSLFELAFDSLIPKFSDDTDHNYRVSNDVILKNYIDIYLEIGNNTQKQSDQSTDGHLKLNTSCLRKPKRTCSFSTPMRISYLYDSSVKNILENDTVLLVAGGSGISPMISIIKQVIRQSDTRNNNEKPVHKVSDIILIWACREPEAFDLLEETIQEISSCEMSRNIFVELYSTKTILLPIDPLRDVVSPIDSSIVSENSEFTTDEKQFNFEKYSNFVRVVNVRPNIKEIMKRVAKLYGSNKRIGVTAAGPDSLVESVYRGVNYMNRVGSRNYKIVLNSEMNYYSAKNG</sequence>
<feature type="transmembrane region" description="Helical" evidence="8">
    <location>
        <begin position="12"/>
        <end position="29"/>
    </location>
</feature>
<evidence type="ECO:0000259" key="9">
    <source>
        <dbReference type="Pfam" id="PF01794"/>
    </source>
</evidence>
<name>A0A2T9Y0P7_9FUNG</name>
<dbReference type="Pfam" id="PF08030">
    <property type="entry name" value="NAD_binding_6"/>
    <property type="match status" value="1"/>
</dbReference>
<keyword evidence="6" id="KW-0406">Ion transport</keyword>
<keyword evidence="5" id="KW-0560">Oxidoreductase</keyword>
<evidence type="ECO:0000259" key="10">
    <source>
        <dbReference type="Pfam" id="PF08022"/>
    </source>
</evidence>
<proteinExistence type="predicted"/>
<gene>
    <name evidence="12" type="ORF">BB559_006762</name>
</gene>
<dbReference type="GO" id="GO:0005886">
    <property type="term" value="C:plasma membrane"/>
    <property type="evidence" value="ECO:0007669"/>
    <property type="project" value="TreeGrafter"/>
</dbReference>
<evidence type="ECO:0000256" key="6">
    <source>
        <dbReference type="ARBA" id="ARBA00023065"/>
    </source>
</evidence>
<evidence type="ECO:0000259" key="11">
    <source>
        <dbReference type="Pfam" id="PF08030"/>
    </source>
</evidence>
<dbReference type="OrthoDB" id="167398at2759"/>
<evidence type="ECO:0000313" key="12">
    <source>
        <dbReference type="EMBL" id="PVU85900.1"/>
    </source>
</evidence>
<dbReference type="PRINTS" id="PR00466">
    <property type="entry name" value="GP91PHOX"/>
</dbReference>
<reference evidence="12 13" key="1">
    <citation type="journal article" date="2018" name="MBio">
        <title>Comparative Genomics Reveals the Core Gene Toolbox for the Fungus-Insect Symbiosis.</title>
        <authorList>
            <person name="Wang Y."/>
            <person name="Stata M."/>
            <person name="Wang W."/>
            <person name="Stajich J.E."/>
            <person name="White M.M."/>
            <person name="Moncalvo J.M."/>
        </authorList>
    </citation>
    <scope>NUCLEOTIDE SEQUENCE [LARGE SCALE GENOMIC DNA]</scope>
    <source>
        <strain evidence="12 13">AUS-77-4</strain>
    </source>
</reference>
<protein>
    <recommendedName>
        <fullName evidence="14">FAD-binding FR-type domain-containing protein</fullName>
    </recommendedName>
</protein>
<dbReference type="Proteomes" id="UP000245699">
    <property type="component" value="Unassembled WGS sequence"/>
</dbReference>
<evidence type="ECO:0000256" key="4">
    <source>
        <dbReference type="ARBA" id="ARBA00022989"/>
    </source>
</evidence>
<dbReference type="STRING" id="61424.A0A2T9Y0P7"/>
<dbReference type="PANTHER" id="PTHR11972">
    <property type="entry name" value="NADPH OXIDASE"/>
    <property type="match status" value="1"/>
</dbReference>
<evidence type="ECO:0000256" key="7">
    <source>
        <dbReference type="ARBA" id="ARBA00023136"/>
    </source>
</evidence>
<evidence type="ECO:0000256" key="3">
    <source>
        <dbReference type="ARBA" id="ARBA00022982"/>
    </source>
</evidence>
<comment type="subcellular location">
    <subcellularLocation>
        <location evidence="1">Membrane</location>
        <topology evidence="1">Multi-pass membrane protein</topology>
    </subcellularLocation>
</comment>
<accession>A0A2T9Y0P7</accession>
<keyword evidence="13" id="KW-1185">Reference proteome</keyword>
<evidence type="ECO:0000256" key="1">
    <source>
        <dbReference type="ARBA" id="ARBA00004141"/>
    </source>
</evidence>
<feature type="domain" description="FAD-binding 8" evidence="10">
    <location>
        <begin position="262"/>
        <end position="343"/>
    </location>
</feature>
<dbReference type="InterPro" id="IPR050369">
    <property type="entry name" value="RBOH/FRE"/>
</dbReference>
<organism evidence="12 13">
    <name type="scientific">Furculomyces boomerangus</name>
    <dbReference type="NCBI Taxonomy" id="61424"/>
    <lineage>
        <taxon>Eukaryota</taxon>
        <taxon>Fungi</taxon>
        <taxon>Fungi incertae sedis</taxon>
        <taxon>Zoopagomycota</taxon>
        <taxon>Kickxellomycotina</taxon>
        <taxon>Harpellomycetes</taxon>
        <taxon>Harpellales</taxon>
        <taxon>Harpellaceae</taxon>
        <taxon>Furculomyces</taxon>
    </lineage>
</organism>
<evidence type="ECO:0000256" key="8">
    <source>
        <dbReference type="SAM" id="Phobius"/>
    </source>
</evidence>
<dbReference type="SUPFAM" id="SSF52343">
    <property type="entry name" value="Ferredoxin reductase-like, C-terminal NADP-linked domain"/>
    <property type="match status" value="1"/>
</dbReference>
<keyword evidence="2 8" id="KW-0812">Transmembrane</keyword>
<dbReference type="InterPro" id="IPR013121">
    <property type="entry name" value="Fe_red_NAD-bd_6"/>
</dbReference>
<feature type="transmembrane region" description="Helical" evidence="8">
    <location>
        <begin position="169"/>
        <end position="189"/>
    </location>
</feature>
<evidence type="ECO:0000256" key="2">
    <source>
        <dbReference type="ARBA" id="ARBA00022692"/>
    </source>
</evidence>
<evidence type="ECO:0008006" key="14">
    <source>
        <dbReference type="Google" id="ProtNLM"/>
    </source>
</evidence>
<dbReference type="EMBL" id="MBFT01001006">
    <property type="protein sequence ID" value="PVU85900.1"/>
    <property type="molecule type" value="Genomic_DNA"/>
</dbReference>
<feature type="transmembrane region" description="Helical" evidence="8">
    <location>
        <begin position="103"/>
        <end position="125"/>
    </location>
</feature>
<dbReference type="InterPro" id="IPR013112">
    <property type="entry name" value="FAD-bd_8"/>
</dbReference>
<dbReference type="GO" id="GO:0006811">
    <property type="term" value="P:monoatomic ion transport"/>
    <property type="evidence" value="ECO:0007669"/>
    <property type="project" value="UniProtKB-KW"/>
</dbReference>
<feature type="domain" description="Ferric oxidoreductase" evidence="9">
    <location>
        <begin position="88"/>
        <end position="217"/>
    </location>
</feature>
<keyword evidence="7 8" id="KW-0472">Membrane</keyword>
<evidence type="ECO:0000256" key="5">
    <source>
        <dbReference type="ARBA" id="ARBA00023002"/>
    </source>
</evidence>
<dbReference type="Pfam" id="PF08022">
    <property type="entry name" value="FAD_binding_8"/>
    <property type="match status" value="1"/>
</dbReference>
<dbReference type="AlphaFoldDB" id="A0A2T9Y0P7"/>
<dbReference type="PANTHER" id="PTHR11972:SF69">
    <property type="entry name" value="FERRIC REDUCTION OXIDASE 6-RELATED"/>
    <property type="match status" value="1"/>
</dbReference>
<dbReference type="InterPro" id="IPR013130">
    <property type="entry name" value="Fe3_Rdtase_TM_dom"/>
</dbReference>
<evidence type="ECO:0000313" key="13">
    <source>
        <dbReference type="Proteomes" id="UP000245699"/>
    </source>
</evidence>
<dbReference type="Gene3D" id="3.40.50.80">
    <property type="entry name" value="Nucleotide-binding domain of ferredoxin-NADP reductase (FNR) module"/>
    <property type="match status" value="1"/>
</dbReference>
<dbReference type="InterPro" id="IPR039261">
    <property type="entry name" value="FNR_nucleotide-bd"/>
</dbReference>
<dbReference type="InterPro" id="IPR000778">
    <property type="entry name" value="Cyt_b245_heavy_chain"/>
</dbReference>
<keyword evidence="4 8" id="KW-1133">Transmembrane helix</keyword>
<comment type="caution">
    <text evidence="12">The sequence shown here is derived from an EMBL/GenBank/DDBJ whole genome shotgun (WGS) entry which is preliminary data.</text>
</comment>